<reference evidence="1 2" key="2">
    <citation type="submission" date="2017-02" db="EMBL/GenBank/DDBJ databases">
        <title>A genome survey and senescence transcriptome analysis in Lentinula edodes.</title>
        <authorList>
            <person name="Sakamoto Y."/>
            <person name="Nakade K."/>
            <person name="Sato S."/>
            <person name="Yoshida Y."/>
            <person name="Miyazaki K."/>
            <person name="Natsume S."/>
            <person name="Konno N."/>
        </authorList>
    </citation>
    <scope>NUCLEOTIDE SEQUENCE [LARGE SCALE GENOMIC DNA]</scope>
    <source>
        <strain evidence="1 2">NBRC 111202</strain>
    </source>
</reference>
<proteinExistence type="predicted"/>
<organism evidence="1 2">
    <name type="scientific">Lentinula edodes</name>
    <name type="common">Shiitake mushroom</name>
    <name type="synonym">Lentinus edodes</name>
    <dbReference type="NCBI Taxonomy" id="5353"/>
    <lineage>
        <taxon>Eukaryota</taxon>
        <taxon>Fungi</taxon>
        <taxon>Dikarya</taxon>
        <taxon>Basidiomycota</taxon>
        <taxon>Agaricomycotina</taxon>
        <taxon>Agaricomycetes</taxon>
        <taxon>Agaricomycetidae</taxon>
        <taxon>Agaricales</taxon>
        <taxon>Marasmiineae</taxon>
        <taxon>Omphalotaceae</taxon>
        <taxon>Lentinula</taxon>
    </lineage>
</organism>
<dbReference type="EMBL" id="BDGU01000012">
    <property type="protein sequence ID" value="GAV99255.1"/>
    <property type="molecule type" value="Genomic_DNA"/>
</dbReference>
<protein>
    <submittedName>
        <fullName evidence="1">Uncharacterized protein</fullName>
    </submittedName>
</protein>
<keyword evidence="2" id="KW-1185">Reference proteome</keyword>
<evidence type="ECO:0000313" key="1">
    <source>
        <dbReference type="EMBL" id="GAV99255.1"/>
    </source>
</evidence>
<dbReference type="Proteomes" id="UP000188533">
    <property type="component" value="Unassembled WGS sequence"/>
</dbReference>
<accession>A0A1Q3DWG6</accession>
<evidence type="ECO:0000313" key="2">
    <source>
        <dbReference type="Proteomes" id="UP000188533"/>
    </source>
</evidence>
<comment type="caution">
    <text evidence="1">The sequence shown here is derived from an EMBL/GenBank/DDBJ whole genome shotgun (WGS) entry which is preliminary data.</text>
</comment>
<reference evidence="1 2" key="1">
    <citation type="submission" date="2016-08" db="EMBL/GenBank/DDBJ databases">
        <authorList>
            <consortium name="Lentinula edodes genome sequencing consortium"/>
            <person name="Sakamoto Y."/>
            <person name="Nakade K."/>
            <person name="Sato S."/>
            <person name="Yoshida Y."/>
            <person name="Miyazaki K."/>
            <person name="Natsume S."/>
            <person name="Konno N."/>
        </authorList>
    </citation>
    <scope>NUCLEOTIDE SEQUENCE [LARGE SCALE GENOMIC DNA]</scope>
    <source>
        <strain evidence="1 2">NBRC 111202</strain>
    </source>
</reference>
<gene>
    <name evidence="1" type="ORF">LENED_000698</name>
</gene>
<sequence>MPEGPLMEATTDGEVRCPLASCFLRGMGGEKKQMVKGVQFERRLFNLFEDGRLFLFLLTLLIFVLRPR</sequence>
<dbReference type="AlphaFoldDB" id="A0A1Q3DWG6"/>
<name>A0A1Q3DWG6_LENED</name>